<comment type="similarity">
    <text evidence="9">Belongs to the TRAFAC class dynamin-like GTPase superfamily. GB1/RHD3 GTPase family.</text>
</comment>
<evidence type="ECO:0000256" key="7">
    <source>
        <dbReference type="ARBA" id="ARBA00023134"/>
    </source>
</evidence>
<keyword evidence="1" id="KW-0812">Transmembrane</keyword>
<dbReference type="Pfam" id="PF20428">
    <property type="entry name" value="Sey1_3HB"/>
    <property type="match status" value="1"/>
</dbReference>
<evidence type="ECO:0000256" key="1">
    <source>
        <dbReference type="ARBA" id="ARBA00022692"/>
    </source>
</evidence>
<keyword evidence="5" id="KW-1133">Transmembrane helix</keyword>
<evidence type="ECO:0000259" key="12">
    <source>
        <dbReference type="PROSITE" id="PS51715"/>
    </source>
</evidence>
<evidence type="ECO:0000256" key="11">
    <source>
        <dbReference type="SAM" id="MobiDB-lite"/>
    </source>
</evidence>
<dbReference type="GO" id="GO:0016320">
    <property type="term" value="P:endoplasmic reticulum membrane fusion"/>
    <property type="evidence" value="ECO:0007669"/>
    <property type="project" value="TreeGrafter"/>
</dbReference>
<protein>
    <recommendedName>
        <fullName evidence="12">GB1/RHD3-type G domain-containing protein</fullName>
    </recommendedName>
</protein>
<keyword evidence="7" id="KW-0342">GTP-binding</keyword>
<feature type="region of interest" description="Disordered" evidence="11">
    <location>
        <begin position="554"/>
        <end position="583"/>
    </location>
</feature>
<dbReference type="GO" id="GO:0003924">
    <property type="term" value="F:GTPase activity"/>
    <property type="evidence" value="ECO:0007669"/>
    <property type="project" value="TreeGrafter"/>
</dbReference>
<dbReference type="GO" id="GO:0005525">
    <property type="term" value="F:GTP binding"/>
    <property type="evidence" value="ECO:0007669"/>
    <property type="project" value="UniProtKB-KW"/>
</dbReference>
<keyword evidence="3" id="KW-0378">Hydrolase</keyword>
<dbReference type="Pfam" id="PF05879">
    <property type="entry name" value="RHD3_GTPase"/>
    <property type="match status" value="1"/>
</dbReference>
<dbReference type="AlphaFoldDB" id="A0AAW1XJY8"/>
<dbReference type="SUPFAM" id="SSF52540">
    <property type="entry name" value="P-loop containing nucleoside triphosphate hydrolases"/>
    <property type="match status" value="1"/>
</dbReference>
<dbReference type="Proteomes" id="UP001457282">
    <property type="component" value="Unassembled WGS sequence"/>
</dbReference>
<dbReference type="PANTHER" id="PTHR45923:SF20">
    <property type="entry name" value="PROTEIN ROOT HAIR DEFECTIVE 3 HOMOLOG 2"/>
    <property type="match status" value="1"/>
</dbReference>
<dbReference type="GO" id="GO:0005783">
    <property type="term" value="C:endoplasmic reticulum"/>
    <property type="evidence" value="ECO:0007669"/>
    <property type="project" value="TreeGrafter"/>
</dbReference>
<keyword evidence="8" id="KW-0472">Membrane</keyword>
<accession>A0AAW1XJY8</accession>
<dbReference type="InterPro" id="IPR046758">
    <property type="entry name" value="Sey1/RHD3-like_3HB"/>
</dbReference>
<dbReference type="EMBL" id="JBEDUW010000003">
    <property type="protein sequence ID" value="KAK9937088.1"/>
    <property type="molecule type" value="Genomic_DNA"/>
</dbReference>
<gene>
    <name evidence="13" type="ORF">M0R45_013905</name>
</gene>
<evidence type="ECO:0000256" key="6">
    <source>
        <dbReference type="ARBA" id="ARBA00023054"/>
    </source>
</evidence>
<reference evidence="13 14" key="1">
    <citation type="journal article" date="2023" name="G3 (Bethesda)">
        <title>A chromosome-length genome assembly and annotation of blackberry (Rubus argutus, cv. 'Hillquist').</title>
        <authorList>
            <person name="Bruna T."/>
            <person name="Aryal R."/>
            <person name="Dudchenko O."/>
            <person name="Sargent D.J."/>
            <person name="Mead D."/>
            <person name="Buti M."/>
            <person name="Cavallini A."/>
            <person name="Hytonen T."/>
            <person name="Andres J."/>
            <person name="Pham M."/>
            <person name="Weisz D."/>
            <person name="Mascagni F."/>
            <person name="Usai G."/>
            <person name="Natali L."/>
            <person name="Bassil N."/>
            <person name="Fernandez G.E."/>
            <person name="Lomsadze A."/>
            <person name="Armour M."/>
            <person name="Olukolu B."/>
            <person name="Poorten T."/>
            <person name="Britton C."/>
            <person name="Davik J."/>
            <person name="Ashrafi H."/>
            <person name="Aiden E.L."/>
            <person name="Borodovsky M."/>
            <person name="Worthington M."/>
        </authorList>
    </citation>
    <scope>NUCLEOTIDE SEQUENCE [LARGE SCALE GENOMIC DNA]</scope>
    <source>
        <strain evidence="13">PI 553951</strain>
    </source>
</reference>
<organism evidence="13 14">
    <name type="scientific">Rubus argutus</name>
    <name type="common">Southern blackberry</name>
    <dbReference type="NCBI Taxonomy" id="59490"/>
    <lineage>
        <taxon>Eukaryota</taxon>
        <taxon>Viridiplantae</taxon>
        <taxon>Streptophyta</taxon>
        <taxon>Embryophyta</taxon>
        <taxon>Tracheophyta</taxon>
        <taxon>Spermatophyta</taxon>
        <taxon>Magnoliopsida</taxon>
        <taxon>eudicotyledons</taxon>
        <taxon>Gunneridae</taxon>
        <taxon>Pentapetalae</taxon>
        <taxon>rosids</taxon>
        <taxon>fabids</taxon>
        <taxon>Rosales</taxon>
        <taxon>Rosaceae</taxon>
        <taxon>Rosoideae</taxon>
        <taxon>Rosoideae incertae sedis</taxon>
        <taxon>Rubus</taxon>
    </lineage>
</organism>
<dbReference type="InterPro" id="IPR030386">
    <property type="entry name" value="G_GB1_RHD3_dom"/>
</dbReference>
<dbReference type="PANTHER" id="PTHR45923">
    <property type="entry name" value="PROTEIN SEY1"/>
    <property type="match status" value="1"/>
</dbReference>
<keyword evidence="6 10" id="KW-0175">Coiled coil</keyword>
<dbReference type="PROSITE" id="PS51715">
    <property type="entry name" value="G_GB1_RHD3"/>
    <property type="match status" value="1"/>
</dbReference>
<evidence type="ECO:0000256" key="3">
    <source>
        <dbReference type="ARBA" id="ARBA00022801"/>
    </source>
</evidence>
<dbReference type="CDD" id="cd01851">
    <property type="entry name" value="GBP"/>
    <property type="match status" value="1"/>
</dbReference>
<comment type="caution">
    <text evidence="13">The sequence shown here is derived from an EMBL/GenBank/DDBJ whole genome shotgun (WGS) entry which is preliminary data.</text>
</comment>
<keyword evidence="4" id="KW-0256">Endoplasmic reticulum</keyword>
<feature type="compositionally biased region" description="Acidic residues" evidence="11">
    <location>
        <begin position="557"/>
        <end position="583"/>
    </location>
</feature>
<dbReference type="FunFam" id="3.40.50.300:FF:002271">
    <property type="entry name" value="Protein ROOT HAIR DEFECTIVE 3 homolog"/>
    <property type="match status" value="1"/>
</dbReference>
<keyword evidence="2" id="KW-0547">Nucleotide-binding</keyword>
<keyword evidence="14" id="KW-1185">Reference proteome</keyword>
<feature type="coiled-coil region" evidence="10">
    <location>
        <begin position="482"/>
        <end position="509"/>
    </location>
</feature>
<proteinExistence type="inferred from homology"/>
<evidence type="ECO:0000256" key="8">
    <source>
        <dbReference type="ARBA" id="ARBA00023136"/>
    </source>
</evidence>
<dbReference type="InterPro" id="IPR008803">
    <property type="entry name" value="RHD3/Sey1"/>
</dbReference>
<feature type="domain" description="GB1/RHD3-type G" evidence="12">
    <location>
        <begin position="38"/>
        <end position="254"/>
    </location>
</feature>
<evidence type="ECO:0000256" key="10">
    <source>
        <dbReference type="SAM" id="Coils"/>
    </source>
</evidence>
<dbReference type="Gene3D" id="3.40.50.300">
    <property type="entry name" value="P-loop containing nucleotide triphosphate hydrolases"/>
    <property type="match status" value="1"/>
</dbReference>
<evidence type="ECO:0000313" key="13">
    <source>
        <dbReference type="EMBL" id="KAK9937088.1"/>
    </source>
</evidence>
<name>A0AAW1XJY8_RUBAR</name>
<evidence type="ECO:0000256" key="9">
    <source>
        <dbReference type="PROSITE-ProRule" id="PRU01052"/>
    </source>
</evidence>
<dbReference type="InterPro" id="IPR027417">
    <property type="entry name" value="P-loop_NTPase"/>
</dbReference>
<evidence type="ECO:0000313" key="14">
    <source>
        <dbReference type="Proteomes" id="UP001457282"/>
    </source>
</evidence>
<evidence type="ECO:0000256" key="4">
    <source>
        <dbReference type="ARBA" id="ARBA00022824"/>
    </source>
</evidence>
<evidence type="ECO:0000256" key="2">
    <source>
        <dbReference type="ARBA" id="ARBA00022741"/>
    </source>
</evidence>
<evidence type="ECO:0000256" key="5">
    <source>
        <dbReference type="ARBA" id="ARBA00022989"/>
    </source>
</evidence>
<sequence>MFRSKNNGCVTQLIDGSGKFNDKGLDRFLEEVKFSRCGINYAVVAIMGPQSSGKSTLLNHLFHTEFREMNAEEGRSQTTQGIWMARCDGISPFTIAMDLEGSDGRERGQDDTAFEKQSALFALAIADIVLINIWCIEIGREQAANRPLLRTVFHAMMRIFENHRKTTLLFVIRDKSKTPLEKLKRDVLEDVNKIWNEIPKRAEYKCTTISQLFRVEVVALPSYEDKEEKFKEEVDSLRNLFANSTSPGGLAGDRRGNVTASAFSLSAQHIWKTIKDDRDLHLPSHKVMLATVRCEEILKEKLAQLIHNADWLKTKKTAETGLVPDLGKRLGTILSTCLYEYDEETMDFDETVRRSKRELLKSKLLDVLYSAFINMLGHKRFEVFNEFKQKLNHLESIKDGREIFASVRTLTEDSINKFDKGCSDATIENAHWDASSVRDKLLNDMEVHANFICNKTIIIQEVNNINLQNQAGNTVPYDEKSQELINRIIERNEEERKAAEARMAQMMQMHARDQGKMKVQGESSTQAPYFMQQMLLTGAGLARAGLNAYGYGYAGDGDADDGDADDAYADDGDADADDDDDGW</sequence>